<organism evidence="1">
    <name type="scientific">marine metagenome</name>
    <dbReference type="NCBI Taxonomy" id="408172"/>
    <lineage>
        <taxon>unclassified sequences</taxon>
        <taxon>metagenomes</taxon>
        <taxon>ecological metagenomes</taxon>
    </lineage>
</organism>
<proteinExistence type="predicted"/>
<evidence type="ECO:0008006" key="2">
    <source>
        <dbReference type="Google" id="ProtNLM"/>
    </source>
</evidence>
<dbReference type="EMBL" id="UINC01226586">
    <property type="protein sequence ID" value="SVE57134.1"/>
    <property type="molecule type" value="Genomic_DNA"/>
</dbReference>
<name>A0A383EKJ1_9ZZZZ</name>
<dbReference type="AlphaFoldDB" id="A0A383EKJ1"/>
<accession>A0A383EKJ1</accession>
<feature type="non-terminal residue" evidence="1">
    <location>
        <position position="31"/>
    </location>
</feature>
<sequence length="31" mass="3470">MPLVICTEANQPPNIVFVLFDDIGYGQPKSY</sequence>
<evidence type="ECO:0000313" key="1">
    <source>
        <dbReference type="EMBL" id="SVE57134.1"/>
    </source>
</evidence>
<gene>
    <name evidence="1" type="ORF">METZ01_LOCUS509988</name>
</gene>
<protein>
    <recommendedName>
        <fullName evidence="2">Sulfatase N-terminal domain-containing protein</fullName>
    </recommendedName>
</protein>
<reference evidence="1" key="1">
    <citation type="submission" date="2018-05" db="EMBL/GenBank/DDBJ databases">
        <authorList>
            <person name="Lanie J.A."/>
            <person name="Ng W.-L."/>
            <person name="Kazmierczak K.M."/>
            <person name="Andrzejewski T.M."/>
            <person name="Davidsen T.M."/>
            <person name="Wayne K.J."/>
            <person name="Tettelin H."/>
            <person name="Glass J.I."/>
            <person name="Rusch D."/>
            <person name="Podicherti R."/>
            <person name="Tsui H.-C.T."/>
            <person name="Winkler M.E."/>
        </authorList>
    </citation>
    <scope>NUCLEOTIDE SEQUENCE</scope>
</reference>